<comment type="similarity">
    <text evidence="1">Belongs to the short-chain dehydrogenases/reductases (SDR) family.</text>
</comment>
<dbReference type="Gene3D" id="3.40.50.720">
    <property type="entry name" value="NAD(P)-binding Rossmann-like Domain"/>
    <property type="match status" value="1"/>
</dbReference>
<dbReference type="SUPFAM" id="SSF51735">
    <property type="entry name" value="NAD(P)-binding Rossmann-fold domains"/>
    <property type="match status" value="1"/>
</dbReference>
<dbReference type="GO" id="GO:0016616">
    <property type="term" value="F:oxidoreductase activity, acting on the CH-OH group of donors, NAD or NADP as acceptor"/>
    <property type="evidence" value="ECO:0007669"/>
    <property type="project" value="TreeGrafter"/>
</dbReference>
<evidence type="ECO:0000256" key="2">
    <source>
        <dbReference type="ARBA" id="ARBA00023002"/>
    </source>
</evidence>
<keyword evidence="4" id="KW-1185">Reference proteome</keyword>
<dbReference type="PANTHER" id="PTHR42760">
    <property type="entry name" value="SHORT-CHAIN DEHYDROGENASES/REDUCTASES FAMILY MEMBER"/>
    <property type="match status" value="1"/>
</dbReference>
<dbReference type="EMBL" id="JADKPV010000004">
    <property type="protein sequence ID" value="MBF4501562.1"/>
    <property type="molecule type" value="Genomic_DNA"/>
</dbReference>
<dbReference type="PRINTS" id="PR00080">
    <property type="entry name" value="SDRFAMILY"/>
</dbReference>
<dbReference type="PANTHER" id="PTHR42760:SF5">
    <property type="entry name" value="2-DEHYDRO-3-DEOXY-D-GLUCONATE 5-DEHYDROGENASE"/>
    <property type="match status" value="1"/>
</dbReference>
<dbReference type="PRINTS" id="PR00081">
    <property type="entry name" value="GDHRDH"/>
</dbReference>
<reference evidence="3" key="1">
    <citation type="submission" date="2020-11" db="EMBL/GenBank/DDBJ databases">
        <title>Multidrug resistant novel bacterium Savagea serpentis sp. nov., isolated from the scats of a vine snake (Ahaetulla nasuta).</title>
        <authorList>
            <person name="Venkata Ramana V."/>
            <person name="Vikas Patil S."/>
            <person name="Yogita Lugani V."/>
        </authorList>
    </citation>
    <scope>NUCLEOTIDE SEQUENCE</scope>
    <source>
        <strain evidence="3">SN6</strain>
    </source>
</reference>
<accession>A0A8J7KCJ4</accession>
<dbReference type="AlphaFoldDB" id="A0A8J7KCJ4"/>
<comment type="caution">
    <text evidence="3">The sequence shown here is derived from an EMBL/GenBank/DDBJ whole genome shotgun (WGS) entry which is preliminary data.</text>
</comment>
<dbReference type="InterPro" id="IPR036291">
    <property type="entry name" value="NAD(P)-bd_dom_sf"/>
</dbReference>
<evidence type="ECO:0000313" key="4">
    <source>
        <dbReference type="Proteomes" id="UP000622653"/>
    </source>
</evidence>
<sequence>MNFNNKTALVTGAANGIGKAIAHQLGQLGAQLILVDRSEAVFQVAEQLKNDNVRVEAVICDLSNEDHIDHLWEDVKARYEKVDVLVNSAGIIKRQPISETSTFDFEKTMSINVMSVFQMSKHAVALMTKHGGGKIINFGSLLSFLGGFHAVAYSSSKGAIAQLTKSFSNEYAKHNIQVNAVAPGYIETDMNTDLKADAKRSVEVSERIPAERWGTPEDVAKVVCFLASDLSDYVTGTIIPVDGGVLAR</sequence>
<gene>
    <name evidence="3" type="ORF">IRY55_09315</name>
</gene>
<dbReference type="Pfam" id="PF13561">
    <property type="entry name" value="adh_short_C2"/>
    <property type="match status" value="1"/>
</dbReference>
<organism evidence="3 4">
    <name type="scientific">Savagea serpentis</name>
    <dbReference type="NCBI Taxonomy" id="2785297"/>
    <lineage>
        <taxon>Bacteria</taxon>
        <taxon>Bacillati</taxon>
        <taxon>Bacillota</taxon>
        <taxon>Bacilli</taxon>
        <taxon>Bacillales</taxon>
        <taxon>Caryophanaceae</taxon>
        <taxon>Savagea</taxon>
    </lineage>
</organism>
<dbReference type="NCBIfam" id="NF005559">
    <property type="entry name" value="PRK07231.1"/>
    <property type="match status" value="1"/>
</dbReference>
<dbReference type="GO" id="GO:0008206">
    <property type="term" value="P:bile acid metabolic process"/>
    <property type="evidence" value="ECO:0007669"/>
    <property type="project" value="UniProtKB-ARBA"/>
</dbReference>
<proteinExistence type="inferred from homology"/>
<evidence type="ECO:0000313" key="3">
    <source>
        <dbReference type="EMBL" id="MBF4501562.1"/>
    </source>
</evidence>
<keyword evidence="2" id="KW-0560">Oxidoreductase</keyword>
<dbReference type="Proteomes" id="UP000622653">
    <property type="component" value="Unassembled WGS sequence"/>
</dbReference>
<dbReference type="InterPro" id="IPR020904">
    <property type="entry name" value="Sc_DH/Rdtase_CS"/>
</dbReference>
<name>A0A8J7KCJ4_9BACL</name>
<protein>
    <submittedName>
        <fullName evidence="3">SDR family oxidoreductase</fullName>
    </submittedName>
</protein>
<dbReference type="RefSeq" id="WP_194563041.1">
    <property type="nucleotide sequence ID" value="NZ_JADKPV010000004.1"/>
</dbReference>
<evidence type="ECO:0000256" key="1">
    <source>
        <dbReference type="ARBA" id="ARBA00006484"/>
    </source>
</evidence>
<dbReference type="PROSITE" id="PS00061">
    <property type="entry name" value="ADH_SHORT"/>
    <property type="match status" value="1"/>
</dbReference>
<dbReference type="InterPro" id="IPR002347">
    <property type="entry name" value="SDR_fam"/>
</dbReference>
<dbReference type="FunFam" id="3.40.50.720:FF:000084">
    <property type="entry name" value="Short-chain dehydrogenase reductase"/>
    <property type="match status" value="1"/>
</dbReference>